<proteinExistence type="predicted"/>
<reference evidence="2 3" key="1">
    <citation type="submission" date="2016-10" db="EMBL/GenBank/DDBJ databases">
        <authorList>
            <person name="de Groot N.N."/>
        </authorList>
    </citation>
    <scope>NUCLEOTIDE SEQUENCE [LARGE SCALE GENOMIC DNA]</scope>
    <source>
        <strain evidence="2 3">DSM 16077</strain>
    </source>
</reference>
<evidence type="ECO:0000259" key="1">
    <source>
        <dbReference type="Pfam" id="PF01458"/>
    </source>
</evidence>
<dbReference type="InterPro" id="IPR037284">
    <property type="entry name" value="SUF_FeS_clus_asmbl_SufBD_sf"/>
</dbReference>
<sequence length="342" mass="37035">MGVIKPIAAETALIDALDGATGWLAQLREATRVQGLPTRRHEMWKWSDLRRAAGEITSAGQITVTGAADGVLEPADGETVELSVSASAGASAAALSVVVKSGRTVTLVERYRAEAGSLGNIHLDIEIEDGARLERICIQDEAEEGILVASSSIDLAVNAHLNQVAFSFGGKLVRNETHVLHAGEHSEAHLHGVYLLDEGRHNDYTTSVHHTGPGGITHQLVKGAVTAHARGVFQGKFKVDRAAQLTDAKMTHRALMLDDRAEIDAKPELEIYADNVQCAHGNAIGTLDETALFYMRQRGIPLVQARALLIESYLAEPLDFISDEALREQLRERLRDRLRAIS</sequence>
<dbReference type="OrthoDB" id="9768262at2"/>
<keyword evidence="3" id="KW-1185">Reference proteome</keyword>
<accession>A0A1G9UFX5</accession>
<dbReference type="Pfam" id="PF01458">
    <property type="entry name" value="SUFBD_core"/>
    <property type="match status" value="1"/>
</dbReference>
<protein>
    <submittedName>
        <fullName evidence="2">Fe-S cluster assembly protein SufD</fullName>
    </submittedName>
</protein>
<dbReference type="STRING" id="144026.SAMN04488568_11510"/>
<feature type="domain" description="SUF system FeS cluster assembly SufBD core" evidence="1">
    <location>
        <begin position="88"/>
        <end position="312"/>
    </location>
</feature>
<dbReference type="InterPro" id="IPR011542">
    <property type="entry name" value="SUF_FeS_clus_asmbl_SufD"/>
</dbReference>
<organism evidence="2 3">
    <name type="scientific">Maricaulis salignorans</name>
    <dbReference type="NCBI Taxonomy" id="144026"/>
    <lineage>
        <taxon>Bacteria</taxon>
        <taxon>Pseudomonadati</taxon>
        <taxon>Pseudomonadota</taxon>
        <taxon>Alphaproteobacteria</taxon>
        <taxon>Maricaulales</taxon>
        <taxon>Maricaulaceae</taxon>
        <taxon>Maricaulis</taxon>
    </lineage>
</organism>
<dbReference type="Proteomes" id="UP000199759">
    <property type="component" value="Unassembled WGS sequence"/>
</dbReference>
<dbReference type="AlphaFoldDB" id="A0A1G9UFX5"/>
<dbReference type="InterPro" id="IPR000825">
    <property type="entry name" value="SUF_FeS_clus_asmbl_SufBD_core"/>
</dbReference>
<evidence type="ECO:0000313" key="2">
    <source>
        <dbReference type="EMBL" id="SDM58809.1"/>
    </source>
</evidence>
<dbReference type="PANTHER" id="PTHR43575:SF1">
    <property type="entry name" value="PROTEIN ABCI7, CHLOROPLASTIC"/>
    <property type="match status" value="1"/>
</dbReference>
<dbReference type="EMBL" id="FNHG01000015">
    <property type="protein sequence ID" value="SDM58809.1"/>
    <property type="molecule type" value="Genomic_DNA"/>
</dbReference>
<dbReference type="NCBIfam" id="TIGR01981">
    <property type="entry name" value="sufD"/>
    <property type="match status" value="1"/>
</dbReference>
<dbReference type="InterPro" id="IPR055346">
    <property type="entry name" value="Fe-S_cluster_assembly_SufBD"/>
</dbReference>
<dbReference type="SUPFAM" id="SSF101960">
    <property type="entry name" value="Stabilizer of iron transporter SufD"/>
    <property type="match status" value="1"/>
</dbReference>
<name>A0A1G9UFX5_9PROT</name>
<gene>
    <name evidence="2" type="ORF">SAMN04488568_11510</name>
</gene>
<dbReference type="PANTHER" id="PTHR43575">
    <property type="entry name" value="PROTEIN ABCI7, CHLOROPLASTIC"/>
    <property type="match status" value="1"/>
</dbReference>
<dbReference type="GO" id="GO:0016226">
    <property type="term" value="P:iron-sulfur cluster assembly"/>
    <property type="evidence" value="ECO:0007669"/>
    <property type="project" value="InterPro"/>
</dbReference>
<evidence type="ECO:0000313" key="3">
    <source>
        <dbReference type="Proteomes" id="UP000199759"/>
    </source>
</evidence>